<feature type="domain" description="DUF4015" evidence="1">
    <location>
        <begin position="91"/>
        <end position="233"/>
    </location>
</feature>
<dbReference type="SUPFAM" id="SSF51445">
    <property type="entry name" value="(Trans)glycosidases"/>
    <property type="match status" value="1"/>
</dbReference>
<dbReference type="Gene3D" id="3.20.20.80">
    <property type="entry name" value="Glycosidases"/>
    <property type="match status" value="1"/>
</dbReference>
<protein>
    <submittedName>
        <fullName evidence="2">Putative hydrolase</fullName>
    </submittedName>
</protein>
<keyword evidence="2" id="KW-0378">Hydrolase</keyword>
<dbReference type="InterPro" id="IPR025275">
    <property type="entry name" value="DUF4015"/>
</dbReference>
<accession>A0A1V6N069</accession>
<evidence type="ECO:0000313" key="3">
    <source>
        <dbReference type="Proteomes" id="UP000191661"/>
    </source>
</evidence>
<dbReference type="GO" id="GO:0016787">
    <property type="term" value="F:hydrolase activity"/>
    <property type="evidence" value="ECO:0007669"/>
    <property type="project" value="UniProtKB-KW"/>
</dbReference>
<dbReference type="Pfam" id="PF13200">
    <property type="entry name" value="DUF4015"/>
    <property type="match status" value="1"/>
</dbReference>
<dbReference type="Proteomes" id="UP000191661">
    <property type="component" value="Unassembled WGS sequence"/>
</dbReference>
<gene>
    <name evidence="2" type="ORF">MBBAR_30c00120</name>
</gene>
<evidence type="ECO:0000313" key="2">
    <source>
        <dbReference type="EMBL" id="OQD58012.1"/>
    </source>
</evidence>
<proteinExistence type="predicted"/>
<reference evidence="2 3" key="1">
    <citation type="submission" date="2014-12" db="EMBL/GenBank/DDBJ databases">
        <title>Genome sequence of Methanobrevibacter arboriphilicus DH1, DSM1125.</title>
        <authorList>
            <person name="Poehlein A."/>
            <person name="Thauer R.K."/>
            <person name="Seedorf H."/>
            <person name="Daniel R."/>
        </authorList>
    </citation>
    <scope>NUCLEOTIDE SEQUENCE [LARGE SCALE GENOMIC DNA]</scope>
    <source>
        <strain evidence="2 3">DH1</strain>
    </source>
</reference>
<dbReference type="EMBL" id="JXMW01000030">
    <property type="protein sequence ID" value="OQD58012.1"/>
    <property type="molecule type" value="Genomic_DNA"/>
</dbReference>
<dbReference type="OrthoDB" id="18481at2157"/>
<dbReference type="RefSeq" id="WP_080461106.1">
    <property type="nucleotide sequence ID" value="NZ_JXMW01000030.1"/>
</dbReference>
<dbReference type="InterPro" id="IPR017853">
    <property type="entry name" value="GH"/>
</dbReference>
<comment type="caution">
    <text evidence="2">The sequence shown here is derived from an EMBL/GenBank/DDBJ whole genome shotgun (WGS) entry which is preliminary data.</text>
</comment>
<dbReference type="AlphaFoldDB" id="A0A1V6N069"/>
<organism evidence="2 3">
    <name type="scientific">Methanobrevibacter arboriphilus JCM 13429 = DSM 1125</name>
    <dbReference type="NCBI Taxonomy" id="1300164"/>
    <lineage>
        <taxon>Archaea</taxon>
        <taxon>Methanobacteriati</taxon>
        <taxon>Methanobacteriota</taxon>
        <taxon>Methanomada group</taxon>
        <taxon>Methanobacteria</taxon>
        <taxon>Methanobacteriales</taxon>
        <taxon>Methanobacteriaceae</taxon>
        <taxon>Methanobrevibacter</taxon>
    </lineage>
</organism>
<sequence>MKKINIKNIKKRHIGLILIIFISALLLSSFVTVALKDSVNNAVWVQGKHMNDVDLDNLSKNGVQNIFLHSSAVDIFGEKNVSSWAKKANANDIKVHIWVQCFYNGTWINPIDTNKKDFNYDYFNAKIDQINKFAEIPGISGIQLDYIRYPGNAYEYNYPNGITSTNAVSKFVSMVSDSLKNKDVTLSATVMPEREDEKYYGQDVRTLSQYVDVIIPMAYSGNYDQNSTWIKETASYFKSLAWWSKVTMGIQVYVSDDNETSLSESTIKENYKAAIDGGADGVALFNWELMKNWFNLNEIKQ</sequence>
<evidence type="ECO:0000259" key="1">
    <source>
        <dbReference type="Pfam" id="PF13200"/>
    </source>
</evidence>
<name>A0A1V6N069_METAZ</name>
<keyword evidence="3" id="KW-1185">Reference proteome</keyword>